<evidence type="ECO:0000313" key="2">
    <source>
        <dbReference type="Proteomes" id="UP000789901"/>
    </source>
</evidence>
<accession>A0ABN7XH32</accession>
<reference evidence="1 2" key="1">
    <citation type="submission" date="2021-06" db="EMBL/GenBank/DDBJ databases">
        <authorList>
            <person name="Kallberg Y."/>
            <person name="Tangrot J."/>
            <person name="Rosling A."/>
        </authorList>
    </citation>
    <scope>NUCLEOTIDE SEQUENCE [LARGE SCALE GENOMIC DNA]</scope>
    <source>
        <strain evidence="1 2">120-4 pot B 10/14</strain>
    </source>
</reference>
<sequence length="91" mass="10960">MYRKTYAIFAPCETRWKSLFFMCTTLLRTQEALEILAIKFKSPFSETRRRTGDNYIHRKIFEIIGSNDFWDQIKNLVKLLTPYCKLLNMLQ</sequence>
<evidence type="ECO:0000313" key="1">
    <source>
        <dbReference type="EMBL" id="CAG8853663.1"/>
    </source>
</evidence>
<proteinExistence type="predicted"/>
<name>A0ABN7XH32_GIGMA</name>
<organism evidence="1 2">
    <name type="scientific">Gigaspora margarita</name>
    <dbReference type="NCBI Taxonomy" id="4874"/>
    <lineage>
        <taxon>Eukaryota</taxon>
        <taxon>Fungi</taxon>
        <taxon>Fungi incertae sedis</taxon>
        <taxon>Mucoromycota</taxon>
        <taxon>Glomeromycotina</taxon>
        <taxon>Glomeromycetes</taxon>
        <taxon>Diversisporales</taxon>
        <taxon>Gigasporaceae</taxon>
        <taxon>Gigaspora</taxon>
    </lineage>
</organism>
<comment type="caution">
    <text evidence="1">The sequence shown here is derived from an EMBL/GenBank/DDBJ whole genome shotgun (WGS) entry which is preliminary data.</text>
</comment>
<dbReference type="EMBL" id="CAJVQB010127329">
    <property type="protein sequence ID" value="CAG8853663.1"/>
    <property type="molecule type" value="Genomic_DNA"/>
</dbReference>
<dbReference type="Proteomes" id="UP000789901">
    <property type="component" value="Unassembled WGS sequence"/>
</dbReference>
<protein>
    <submittedName>
        <fullName evidence="1">39185_t:CDS:1</fullName>
    </submittedName>
</protein>
<gene>
    <name evidence="1" type="ORF">GMARGA_LOCUS42484</name>
</gene>
<keyword evidence="2" id="KW-1185">Reference proteome</keyword>